<dbReference type="PROSITE" id="PS01125">
    <property type="entry name" value="ROK"/>
    <property type="match status" value="1"/>
</dbReference>
<accession>A0AAU7D9G8</accession>
<dbReference type="PANTHER" id="PTHR18964">
    <property type="entry name" value="ROK (REPRESSOR, ORF, KINASE) FAMILY"/>
    <property type="match status" value="1"/>
</dbReference>
<dbReference type="Pfam" id="PF00480">
    <property type="entry name" value="ROK"/>
    <property type="match status" value="1"/>
</dbReference>
<dbReference type="AlphaFoldDB" id="A0AAU7D9G8"/>
<accession>A0AAU7CZC0</accession>
<name>A0AAU7D9G8_9BACT</name>
<dbReference type="InterPro" id="IPR043129">
    <property type="entry name" value="ATPase_NBD"/>
</dbReference>
<protein>
    <submittedName>
        <fullName evidence="3">ROK family protein</fullName>
    </submittedName>
</protein>
<dbReference type="Gene3D" id="3.30.420.40">
    <property type="match status" value="2"/>
</dbReference>
<evidence type="ECO:0000313" key="3">
    <source>
        <dbReference type="EMBL" id="XBH13980.1"/>
    </source>
</evidence>
<sequence length="332" mass="34586">MCANIDTQQTRKTGLLGIDIGGTKTAIVLSASPPNVLWREEFETLPALGAEHAVRRILTLARRGVEETGCISAAIGVSCGGPLDRVRGIIQRPPNLPTWDDIPIKDILEQEFGVPCFVENDANAGAVAENRFGAGKGCRHMVFLTMGTGLGAGLILNGQIFHGANAMAGEIGHVRLTDSGPMGYGKTGSVEGWASGGGMAQHAASSVQEALQAGKFTMLAEALPDITARDVGQALLAGDSVAAQIVRRTGWRLGEALAILVDVLNPQRIVIGGLALRFGEALLEPARQRMREEALADTAAVCEIVSAALGERIGDVAALCVAMGLHTNPDAA</sequence>
<dbReference type="EMBL" id="CP121194">
    <property type="protein sequence ID" value="XBH10551.1"/>
    <property type="molecule type" value="Genomic_DNA"/>
</dbReference>
<dbReference type="SUPFAM" id="SSF53067">
    <property type="entry name" value="Actin-like ATPase domain"/>
    <property type="match status" value="1"/>
</dbReference>
<organism evidence="3">
    <name type="scientific">Edaphobacter paludis</name>
    <dbReference type="NCBI Taxonomy" id="3035702"/>
    <lineage>
        <taxon>Bacteria</taxon>
        <taxon>Pseudomonadati</taxon>
        <taxon>Acidobacteriota</taxon>
        <taxon>Terriglobia</taxon>
        <taxon>Terriglobales</taxon>
        <taxon>Acidobacteriaceae</taxon>
        <taxon>Edaphobacter</taxon>
    </lineage>
</organism>
<comment type="similarity">
    <text evidence="1">Belongs to the ROK (NagC/XylR) family.</text>
</comment>
<evidence type="ECO:0000313" key="2">
    <source>
        <dbReference type="EMBL" id="XBH10551.1"/>
    </source>
</evidence>
<proteinExistence type="inferred from homology"/>
<gene>
    <name evidence="2" type="ORF">P4G45_02155</name>
    <name evidence="3" type="ORF">P8936_02120</name>
</gene>
<evidence type="ECO:0000256" key="1">
    <source>
        <dbReference type="ARBA" id="ARBA00006479"/>
    </source>
</evidence>
<dbReference type="InterPro" id="IPR000600">
    <property type="entry name" value="ROK"/>
</dbReference>
<dbReference type="CDD" id="cd23763">
    <property type="entry name" value="ASKHA_ATPase_ROK"/>
    <property type="match status" value="1"/>
</dbReference>
<dbReference type="InterPro" id="IPR049874">
    <property type="entry name" value="ROK_cs"/>
</dbReference>
<dbReference type="RefSeq" id="WP_348268057.1">
    <property type="nucleotide sequence ID" value="NZ_CP121194.1"/>
</dbReference>
<dbReference type="KEGG" id="epl:P4G45_02155"/>
<dbReference type="PANTHER" id="PTHR18964:SF149">
    <property type="entry name" value="BIFUNCTIONAL UDP-N-ACETYLGLUCOSAMINE 2-EPIMERASE_N-ACETYLMANNOSAMINE KINASE"/>
    <property type="match status" value="1"/>
</dbReference>
<reference evidence="3" key="1">
    <citation type="submission" date="2023-03" db="EMBL/GenBank/DDBJ databases">
        <title>Edaphobacter sp.</title>
        <authorList>
            <person name="Huber K.J."/>
            <person name="Papendorf J."/>
            <person name="Pilke C."/>
            <person name="Bunk B."/>
            <person name="Sproeer C."/>
            <person name="Pester M."/>
        </authorList>
    </citation>
    <scope>NUCLEOTIDE SEQUENCE</scope>
    <source>
        <strain evidence="2">DSM 109919</strain>
        <strain evidence="3">DSM 109920</strain>
    </source>
</reference>
<dbReference type="EMBL" id="CP121195">
    <property type="protein sequence ID" value="XBH13980.1"/>
    <property type="molecule type" value="Genomic_DNA"/>
</dbReference>